<name>A0A0B6VLI0_9CAUD</name>
<protein>
    <submittedName>
        <fullName evidence="1">Uncharacterized protein</fullName>
    </submittedName>
</protein>
<organism evidence="1 2">
    <name type="scientific">Edwardsiella phage PEi26</name>
    <dbReference type="NCBI Taxonomy" id="1608311"/>
    <lineage>
        <taxon>Viruses</taxon>
        <taxon>Duplodnaviria</taxon>
        <taxon>Heunggongvirae</taxon>
        <taxon>Uroviricota</taxon>
        <taxon>Caudoviricetes</taxon>
        <taxon>Pantevenvirales</taxon>
        <taxon>Straboviridae</taxon>
        <taxon>Tevenvirinae</taxon>
        <taxon>Kanagawavirus</taxon>
        <taxon>Kanagawavirus pei20</taxon>
    </lineage>
</organism>
<dbReference type="Pfam" id="PF24144">
    <property type="entry name" value="Phage_tudor"/>
    <property type="match status" value="1"/>
</dbReference>
<reference evidence="1 2" key="1">
    <citation type="submission" date="2015-02" db="EMBL/GenBank/DDBJ databases">
        <title>Complete genome sequences of Edwardsiella bacteriophages, PEi20 and PEi26.</title>
        <authorList>
            <person name="Yasuike M."/>
            <person name="Nishiki I."/>
            <person name="Iwasaki Y."/>
            <person name="Nakamura Y."/>
            <person name="Fujiwara A."/>
            <person name="Hassan E.S."/>
            <person name="Mahmoud M.M."/>
            <person name="Kawato Y."/>
            <person name="Nagai S."/>
            <person name="Kobayashi T."/>
            <person name="Ototake M."/>
            <person name="Nakai T."/>
        </authorList>
    </citation>
    <scope>NUCLEOTIDE SEQUENCE [LARGE SCALE GENOMIC DNA]</scope>
</reference>
<dbReference type="EMBL" id="AP014715">
    <property type="protein sequence ID" value="BAQ23057.1"/>
    <property type="molecule type" value="Genomic_DNA"/>
</dbReference>
<evidence type="ECO:0000313" key="2">
    <source>
        <dbReference type="Proteomes" id="UP000225144"/>
    </source>
</evidence>
<dbReference type="InterPro" id="IPR057121">
    <property type="entry name" value="Phage_tudor-like"/>
</dbReference>
<dbReference type="Proteomes" id="UP000225144">
    <property type="component" value="Genome"/>
</dbReference>
<proteinExistence type="predicted"/>
<sequence length="92" mass="10406">MGFPKLEVGDLVLTRQWEGKQSVEICQYRGATGNLMYTLFHPEILLTCQLERFIKDTDSMPYSVSIVRKSDPENYASVLAAIHEAKAKGELK</sequence>
<evidence type="ECO:0000313" key="1">
    <source>
        <dbReference type="EMBL" id="BAQ23057.1"/>
    </source>
</evidence>
<accession>A0A0B6VLI0</accession>